<name>A0AC58RYQ0_TOBAC</name>
<dbReference type="RefSeq" id="XP_075077861.1">
    <property type="nucleotide sequence ID" value="XM_075221760.1"/>
</dbReference>
<evidence type="ECO:0000313" key="1">
    <source>
        <dbReference type="Proteomes" id="UP000790787"/>
    </source>
</evidence>
<protein>
    <submittedName>
        <fullName evidence="2">Peroxygenase 4 isoform X2</fullName>
    </submittedName>
</protein>
<keyword evidence="1" id="KW-1185">Reference proteome</keyword>
<reference evidence="1" key="1">
    <citation type="journal article" date="2014" name="Nat. Commun.">
        <title>The tobacco genome sequence and its comparison with those of tomato and potato.</title>
        <authorList>
            <person name="Sierro N."/>
            <person name="Battey J.N."/>
            <person name="Ouadi S."/>
            <person name="Bakaher N."/>
            <person name="Bovet L."/>
            <person name="Willig A."/>
            <person name="Goepfert S."/>
            <person name="Peitsch M.C."/>
            <person name="Ivanov N.V."/>
        </authorList>
    </citation>
    <scope>NUCLEOTIDE SEQUENCE [LARGE SCALE GENOMIC DNA]</scope>
</reference>
<reference evidence="2" key="2">
    <citation type="submission" date="2025-08" db="UniProtKB">
        <authorList>
            <consortium name="RefSeq"/>
        </authorList>
    </citation>
    <scope>IDENTIFICATION</scope>
    <source>
        <tissue evidence="2">Leaf</tissue>
    </source>
</reference>
<evidence type="ECO:0000313" key="2">
    <source>
        <dbReference type="RefSeq" id="XP_075077861.1"/>
    </source>
</evidence>
<dbReference type="Proteomes" id="UP000790787">
    <property type="component" value="Chromosome 9"/>
</dbReference>
<accession>A0AC58RYQ0</accession>
<gene>
    <name evidence="2" type="primary">LOC107791606</name>
</gene>
<sequence>MASSSSSIDEEGIEKQEVTPLEKHVMFFDINKDGVIYPWETYKGFRKIGSGVLLSTVASIFINIGLSGKTRPAISRFRVDLSQCEVELQKVSGERDALRLLCSQKDEVINDLQADLAKAHEEEAELDKQGKWPSPLFPIEVKNIKFAKHGSDSDVYDTEGRFVPEKFEELFKKHARTNGNALTASELDELLKANKQPKDFAGHIAAKSEWKVLYLLCKDEHGLLPKDTVRSVYDGSLFELMAKAKQSKKHERG</sequence>
<organism evidence="1 2">
    <name type="scientific">Nicotiana tabacum</name>
    <name type="common">Common tobacco</name>
    <dbReference type="NCBI Taxonomy" id="4097"/>
    <lineage>
        <taxon>Eukaryota</taxon>
        <taxon>Viridiplantae</taxon>
        <taxon>Streptophyta</taxon>
        <taxon>Embryophyta</taxon>
        <taxon>Tracheophyta</taxon>
        <taxon>Spermatophyta</taxon>
        <taxon>Magnoliopsida</taxon>
        <taxon>eudicotyledons</taxon>
        <taxon>Gunneridae</taxon>
        <taxon>Pentapetalae</taxon>
        <taxon>asterids</taxon>
        <taxon>lamiids</taxon>
        <taxon>Solanales</taxon>
        <taxon>Solanaceae</taxon>
        <taxon>Nicotianoideae</taxon>
        <taxon>Nicotianeae</taxon>
        <taxon>Nicotiana</taxon>
    </lineage>
</organism>
<proteinExistence type="predicted"/>